<evidence type="ECO:0000256" key="3">
    <source>
        <dbReference type="ARBA" id="ARBA00022771"/>
    </source>
</evidence>
<dbReference type="SMART" id="SM00614">
    <property type="entry name" value="ZnF_BED"/>
    <property type="match status" value="1"/>
</dbReference>
<evidence type="ECO:0000256" key="8">
    <source>
        <dbReference type="PROSITE-ProRule" id="PRU00027"/>
    </source>
</evidence>
<reference evidence="10" key="1">
    <citation type="submission" date="2025-05" db="UniProtKB">
        <authorList>
            <consortium name="RefSeq"/>
        </authorList>
    </citation>
    <scope>NUCLEOTIDE SEQUENCE [LARGE SCALE GENOMIC DNA]</scope>
</reference>
<keyword evidence="3 8" id="KW-0863">Zinc-finger</keyword>
<organism evidence="10 11">
    <name type="scientific">Hydra vulgaris</name>
    <name type="common">Hydra</name>
    <name type="synonym">Hydra attenuata</name>
    <dbReference type="NCBI Taxonomy" id="6087"/>
    <lineage>
        <taxon>Eukaryota</taxon>
        <taxon>Metazoa</taxon>
        <taxon>Cnidaria</taxon>
        <taxon>Hydrozoa</taxon>
        <taxon>Hydroidolina</taxon>
        <taxon>Anthoathecata</taxon>
        <taxon>Aplanulata</taxon>
        <taxon>Hydridae</taxon>
        <taxon>Hydra</taxon>
    </lineage>
</organism>
<dbReference type="InterPro" id="IPR012337">
    <property type="entry name" value="RNaseH-like_sf"/>
</dbReference>
<proteinExistence type="predicted"/>
<dbReference type="PANTHER" id="PTHR46481">
    <property type="entry name" value="ZINC FINGER BED DOMAIN-CONTAINING PROTEIN 4"/>
    <property type="match status" value="1"/>
</dbReference>
<comment type="subcellular location">
    <subcellularLocation>
        <location evidence="1">Nucleus</location>
    </subcellularLocation>
</comment>
<evidence type="ECO:0000259" key="9">
    <source>
        <dbReference type="PROSITE" id="PS50808"/>
    </source>
</evidence>
<dbReference type="RefSeq" id="XP_065643050.1">
    <property type="nucleotide sequence ID" value="XM_065786978.1"/>
</dbReference>
<accession>A0ABM4B2M7</accession>
<dbReference type="PROSITE" id="PS50808">
    <property type="entry name" value="ZF_BED"/>
    <property type="match status" value="1"/>
</dbReference>
<dbReference type="Proteomes" id="UP001652625">
    <property type="component" value="Chromosome 01"/>
</dbReference>
<dbReference type="Pfam" id="PF02892">
    <property type="entry name" value="zf-BED"/>
    <property type="match status" value="1"/>
</dbReference>
<evidence type="ECO:0000256" key="5">
    <source>
        <dbReference type="ARBA" id="ARBA00023015"/>
    </source>
</evidence>
<keyword evidence="4" id="KW-0862">Zinc</keyword>
<dbReference type="InterPro" id="IPR003656">
    <property type="entry name" value="Znf_BED"/>
</dbReference>
<dbReference type="PANTHER" id="PTHR46481:SF10">
    <property type="entry name" value="ZINC FINGER BED DOMAIN-CONTAINING PROTEIN 39"/>
    <property type="match status" value="1"/>
</dbReference>
<protein>
    <submittedName>
        <fullName evidence="11">E3 SUMO-protein ligase ZBED1-like</fullName>
    </submittedName>
</protein>
<evidence type="ECO:0000256" key="2">
    <source>
        <dbReference type="ARBA" id="ARBA00022723"/>
    </source>
</evidence>
<keyword evidence="7" id="KW-0539">Nucleus</keyword>
<evidence type="ECO:0000256" key="1">
    <source>
        <dbReference type="ARBA" id="ARBA00004123"/>
    </source>
</evidence>
<dbReference type="GeneID" id="136074639"/>
<feature type="domain" description="BED-type" evidence="9">
    <location>
        <begin position="3"/>
        <end position="53"/>
    </location>
</feature>
<evidence type="ECO:0000256" key="4">
    <source>
        <dbReference type="ARBA" id="ARBA00022833"/>
    </source>
</evidence>
<evidence type="ECO:0000313" key="11">
    <source>
        <dbReference type="RefSeq" id="XP_065643050.1"/>
    </source>
</evidence>
<sequence length="534" mass="60967">MSPRKNKIWRYFQKTSDGAECKACKKSLKIKDGNTSGLHRHLEKKHSQDYVEYSEKTDDSLLPPPKKKQRTMVEMLETKSKYDKDNSIQKQFDSAMLDYFCTDLASFSAVEERGFKKLFDIANLKLSLHHRTTYSRKLLIRSREVQAGMKSIITEITPNLKSAAFTSDLWTSRAQDSYISWTFHAIDKNWRLHHWTPHVQQFPSRHTGILIEGKLDSFLEELNLPADLPMYCVNNQARNMKLAVKLSKRLDQYLCNNHILQCAVRYSFGMTAGMDDALQTCKDLASLTHQSTVAAELLESESDAQGINFRQLRQSVDTRWNSELDCMASVLHLKSAIISLCANEDIFSSKTISASQWKSIEGAVEILAPLKEATETWSTESIPTINTVADSLYLIHDKIDQFIETDGKNGYGVLYAKILKSCIEKRFPLCHTGNLLSAAANYLNPALKGLHLKLFKKFQTAKEWLASQVKDNVEFQAVARVLSADLSPNSKLKRKLNVRLETHEPTSELNPILSEMCQYEYFPDAKKDFPILDW</sequence>
<gene>
    <name evidence="11" type="primary">LOC136074639</name>
</gene>
<name>A0ABM4B2M7_HYDVU</name>
<dbReference type="SUPFAM" id="SSF57667">
    <property type="entry name" value="beta-beta-alpha zinc fingers"/>
    <property type="match status" value="1"/>
</dbReference>
<dbReference type="InterPro" id="IPR036236">
    <property type="entry name" value="Znf_C2H2_sf"/>
</dbReference>
<keyword evidence="6" id="KW-0804">Transcription</keyword>
<evidence type="ECO:0000256" key="6">
    <source>
        <dbReference type="ARBA" id="ARBA00023163"/>
    </source>
</evidence>
<dbReference type="SUPFAM" id="SSF140996">
    <property type="entry name" value="Hermes dimerisation domain"/>
    <property type="match status" value="1"/>
</dbReference>
<keyword evidence="5" id="KW-0805">Transcription regulation</keyword>
<dbReference type="InterPro" id="IPR052035">
    <property type="entry name" value="ZnF_BED_domain_contain"/>
</dbReference>
<keyword evidence="10" id="KW-1185">Reference proteome</keyword>
<evidence type="ECO:0000256" key="7">
    <source>
        <dbReference type="ARBA" id="ARBA00023242"/>
    </source>
</evidence>
<reference evidence="11" key="2">
    <citation type="submission" date="2025-08" db="UniProtKB">
        <authorList>
            <consortium name="RefSeq"/>
        </authorList>
    </citation>
    <scope>IDENTIFICATION</scope>
</reference>
<dbReference type="SUPFAM" id="SSF53098">
    <property type="entry name" value="Ribonuclease H-like"/>
    <property type="match status" value="1"/>
</dbReference>
<evidence type="ECO:0000313" key="10">
    <source>
        <dbReference type="Proteomes" id="UP001652625"/>
    </source>
</evidence>
<keyword evidence="2" id="KW-0479">Metal-binding</keyword>